<feature type="transmembrane region" description="Helical" evidence="1">
    <location>
        <begin position="15"/>
        <end position="40"/>
    </location>
</feature>
<dbReference type="Proteomes" id="UP001208567">
    <property type="component" value="Unassembled WGS sequence"/>
</dbReference>
<protein>
    <submittedName>
        <fullName evidence="2">Uncharacterized protein</fullName>
    </submittedName>
</protein>
<dbReference type="RefSeq" id="WP_264848192.1">
    <property type="nucleotide sequence ID" value="NZ_BRXR01000001.1"/>
</dbReference>
<reference evidence="2 3" key="1">
    <citation type="journal article" date="2024" name="Int. J. Syst. Evol. Microbiol.">
        <title>Clostridium omnivorum sp. nov., isolated from anoxic soil under the treatment of reductive soil disinfestation.</title>
        <authorList>
            <person name="Ueki A."/>
            <person name="Tonouchi A."/>
            <person name="Kaku N."/>
            <person name="Honma S."/>
            <person name="Ueki K."/>
        </authorList>
    </citation>
    <scope>NUCLEOTIDE SEQUENCE [LARGE SCALE GENOMIC DNA]</scope>
    <source>
        <strain evidence="2 3">E14</strain>
    </source>
</reference>
<gene>
    <name evidence="2" type="ORF">bsdE14_03280</name>
</gene>
<comment type="caution">
    <text evidence="2">The sequence shown here is derived from an EMBL/GenBank/DDBJ whole genome shotgun (WGS) entry which is preliminary data.</text>
</comment>
<feature type="transmembrane region" description="Helical" evidence="1">
    <location>
        <begin position="46"/>
        <end position="65"/>
    </location>
</feature>
<feature type="transmembrane region" description="Helical" evidence="1">
    <location>
        <begin position="86"/>
        <end position="106"/>
    </location>
</feature>
<sequence length="160" mass="18291">MDTLEKFKLGVPKRVLFFAAALVWGFASYRILSMGIVDAIIKSKNYLLNVPIGLIIFYLFSKNVFHKMYLKHTKRIINGKIERPCIFSFFDFKGYAIMAFMITGGITLRRSNLIPPVYLGTFFIGLGLSLLLAAVFFLYSGVKYAEIKEKYYIEKVEAAI</sequence>
<evidence type="ECO:0000256" key="1">
    <source>
        <dbReference type="SAM" id="Phobius"/>
    </source>
</evidence>
<organism evidence="2 3">
    <name type="scientific">Clostridium omnivorum</name>
    <dbReference type="NCBI Taxonomy" id="1604902"/>
    <lineage>
        <taxon>Bacteria</taxon>
        <taxon>Bacillati</taxon>
        <taxon>Bacillota</taxon>
        <taxon>Clostridia</taxon>
        <taxon>Eubacteriales</taxon>
        <taxon>Clostridiaceae</taxon>
        <taxon>Clostridium</taxon>
    </lineage>
</organism>
<keyword evidence="1" id="KW-1133">Transmembrane helix</keyword>
<evidence type="ECO:0000313" key="2">
    <source>
        <dbReference type="EMBL" id="GLC28918.1"/>
    </source>
</evidence>
<accession>A0ABQ5N127</accession>
<feature type="transmembrane region" description="Helical" evidence="1">
    <location>
        <begin position="118"/>
        <end position="139"/>
    </location>
</feature>
<keyword evidence="1" id="KW-0812">Transmembrane</keyword>
<proteinExistence type="predicted"/>
<keyword evidence="3" id="KW-1185">Reference proteome</keyword>
<name>A0ABQ5N127_9CLOT</name>
<keyword evidence="1" id="KW-0472">Membrane</keyword>
<evidence type="ECO:0000313" key="3">
    <source>
        <dbReference type="Proteomes" id="UP001208567"/>
    </source>
</evidence>
<dbReference type="EMBL" id="BRXR01000001">
    <property type="protein sequence ID" value="GLC28918.1"/>
    <property type="molecule type" value="Genomic_DNA"/>
</dbReference>